<protein>
    <submittedName>
        <fullName evidence="2">Uncharacterized protein</fullName>
    </submittedName>
</protein>
<gene>
    <name evidence="2" type="ORF">TrLO_g8055</name>
</gene>
<evidence type="ECO:0000256" key="1">
    <source>
        <dbReference type="SAM" id="MobiDB-lite"/>
    </source>
</evidence>
<feature type="region of interest" description="Disordered" evidence="1">
    <location>
        <begin position="253"/>
        <end position="300"/>
    </location>
</feature>
<proteinExistence type="predicted"/>
<dbReference type="Pfam" id="PF10199">
    <property type="entry name" value="Adaptin_binding"/>
    <property type="match status" value="1"/>
</dbReference>
<feature type="region of interest" description="Disordered" evidence="1">
    <location>
        <begin position="154"/>
        <end position="197"/>
    </location>
</feature>
<feature type="compositionally biased region" description="Low complexity" evidence="1">
    <location>
        <begin position="170"/>
        <end position="190"/>
    </location>
</feature>
<comment type="caution">
    <text evidence="2">The sequence shown here is derived from an EMBL/GenBank/DDBJ whole genome shotgun (WGS) entry which is preliminary data.</text>
</comment>
<feature type="compositionally biased region" description="Acidic residues" evidence="1">
    <location>
        <begin position="253"/>
        <end position="268"/>
    </location>
</feature>
<dbReference type="Proteomes" id="UP001165122">
    <property type="component" value="Unassembled WGS sequence"/>
</dbReference>
<dbReference type="OrthoDB" id="10261384at2759"/>
<dbReference type="Gene3D" id="3.40.50.11960">
    <property type="match status" value="1"/>
</dbReference>
<sequence>MIYIPSASLLTLLRPLFPTLPTSIKISNKYFTAEPKVVTSIQGLGLENVEFVILECEAKTSSSDLQSNLQSLKFPEDAEGKLLLVKCSSESEYDNFVGGEEGGIMEEISVWCLDQFVELCVWRDYEHEKPEEAEGLERIKEALENFMWADRVDKPHPTIPALPAVKKTAPQPSSTSPTSSSTQEPETTTTHQPGLDLNVKSLLSDADDDDLFKVMSMVKQVREMSLTGQFSSDEERKKKAEQVAKLLQMAMGGEEEDEWDNDFDDLEIPDSVGGENGEGNKDDESGWETSLPTPPKVEPKVEPVDIGTVLLVNLTSLSKGEIHCKNDKNSNNDPVGVSKWKKEIEGKWKEYDRIVNEGVVRRSGGSVWVAAVKELRGGGDFWIPIFSPKP</sequence>
<accession>A0A9W7CBJ8</accession>
<name>A0A9W7CBJ8_9STRA</name>
<dbReference type="EMBL" id="BRXW01000104">
    <property type="protein sequence ID" value="GMI06770.1"/>
    <property type="molecule type" value="Genomic_DNA"/>
</dbReference>
<evidence type="ECO:0000313" key="2">
    <source>
        <dbReference type="EMBL" id="GMI06770.1"/>
    </source>
</evidence>
<keyword evidence="3" id="KW-1185">Reference proteome</keyword>
<evidence type="ECO:0000313" key="3">
    <source>
        <dbReference type="Proteomes" id="UP001165122"/>
    </source>
</evidence>
<reference evidence="3" key="1">
    <citation type="journal article" date="2023" name="Commun. Biol.">
        <title>Genome analysis of Parmales, the sister group of diatoms, reveals the evolutionary specialization of diatoms from phago-mixotrophs to photoautotrophs.</title>
        <authorList>
            <person name="Ban H."/>
            <person name="Sato S."/>
            <person name="Yoshikawa S."/>
            <person name="Yamada K."/>
            <person name="Nakamura Y."/>
            <person name="Ichinomiya M."/>
            <person name="Sato N."/>
            <person name="Blanc-Mathieu R."/>
            <person name="Endo H."/>
            <person name="Kuwata A."/>
            <person name="Ogata H."/>
        </authorList>
    </citation>
    <scope>NUCLEOTIDE SEQUENCE [LARGE SCALE GENOMIC DNA]</scope>
    <source>
        <strain evidence="3">NIES 3700</strain>
    </source>
</reference>
<dbReference type="AlphaFoldDB" id="A0A9W7CBJ8"/>
<organism evidence="2 3">
    <name type="scientific">Triparma laevis f. longispina</name>
    <dbReference type="NCBI Taxonomy" id="1714387"/>
    <lineage>
        <taxon>Eukaryota</taxon>
        <taxon>Sar</taxon>
        <taxon>Stramenopiles</taxon>
        <taxon>Ochrophyta</taxon>
        <taxon>Bolidophyceae</taxon>
        <taxon>Parmales</taxon>
        <taxon>Triparmaceae</taxon>
        <taxon>Triparma</taxon>
    </lineage>
</organism>